<feature type="transmembrane region" description="Helical" evidence="6">
    <location>
        <begin position="159"/>
        <end position="179"/>
    </location>
</feature>
<keyword evidence="5 6" id="KW-0472">Membrane</keyword>
<feature type="transmembrane region" description="Helical" evidence="6">
    <location>
        <begin position="340"/>
        <end position="363"/>
    </location>
</feature>
<feature type="transmembrane region" description="Helical" evidence="6">
    <location>
        <begin position="185"/>
        <end position="204"/>
    </location>
</feature>
<evidence type="ECO:0000313" key="7">
    <source>
        <dbReference type="EMBL" id="MCX8531497.1"/>
    </source>
</evidence>
<feature type="transmembrane region" description="Helical" evidence="6">
    <location>
        <begin position="123"/>
        <end position="147"/>
    </location>
</feature>
<feature type="transmembrane region" description="Helical" evidence="6">
    <location>
        <begin position="85"/>
        <end position="111"/>
    </location>
</feature>
<organism evidence="7 8">
    <name type="scientific">Chryseobacterium luquanense</name>
    <dbReference type="NCBI Taxonomy" id="2983766"/>
    <lineage>
        <taxon>Bacteria</taxon>
        <taxon>Pseudomonadati</taxon>
        <taxon>Bacteroidota</taxon>
        <taxon>Flavobacteriia</taxon>
        <taxon>Flavobacteriales</taxon>
        <taxon>Weeksellaceae</taxon>
        <taxon>Chryseobacterium group</taxon>
        <taxon>Chryseobacterium</taxon>
    </lineage>
</organism>
<comment type="subcellular location">
    <subcellularLocation>
        <location evidence="1">Cell membrane</location>
        <topology evidence="1">Multi-pass membrane protein</topology>
    </subcellularLocation>
</comment>
<evidence type="ECO:0000256" key="2">
    <source>
        <dbReference type="ARBA" id="ARBA00022475"/>
    </source>
</evidence>
<gene>
    <name evidence="7" type="ORF">OEA66_03900</name>
</gene>
<evidence type="ECO:0000313" key="8">
    <source>
        <dbReference type="Proteomes" id="UP001070176"/>
    </source>
</evidence>
<dbReference type="InterPro" id="IPR050833">
    <property type="entry name" value="Poly_Biosynth_Transport"/>
</dbReference>
<name>A0ABT3Y061_9FLAO</name>
<keyword evidence="3 6" id="KW-0812">Transmembrane</keyword>
<dbReference type="Proteomes" id="UP001070176">
    <property type="component" value="Unassembled WGS sequence"/>
</dbReference>
<dbReference type="Pfam" id="PF13440">
    <property type="entry name" value="Polysacc_synt_3"/>
    <property type="match status" value="1"/>
</dbReference>
<proteinExistence type="predicted"/>
<evidence type="ECO:0000256" key="5">
    <source>
        <dbReference type="ARBA" id="ARBA00023136"/>
    </source>
</evidence>
<evidence type="ECO:0000256" key="3">
    <source>
        <dbReference type="ARBA" id="ARBA00022692"/>
    </source>
</evidence>
<sequence length="498" mass="55464">MNFSSKKLTINAVSAVVQVVFTALLYFFLYKYLLKSVGVEQLGVWSLILSFSSIANLANMGLTSGLVKFVAEYILEDDKSKLGKLIFTSILSMSILFIFLSLVILSGAQFFLGYVIDKKFLDIALVILPYSLGSLCINAIGGVFTSVLEGHQKNYIRNFIYIISGIVMYVGSILLTPLYQLKGVAIAQLLQSGFIFLAAMIFTIKINPNNKIRHWKWSTQSFKELFNYGYKFQLVSVCQMLYEPATKLLLGKYGGLAFLGHYEMANKVVSQFRALLTNANQVVVPVVAEKAKLEEASFMQAFYIKMNRVLLLFNLPLSTSLIIAAPLISLLWLGNFNFDFIFSVLILSVATFFNVMCGPAYFSSMGQGRLNILVLVHIGMAFANIVIGIILGPYAGGYGIIIAWAIALAGGSLVLIFNYNKTLKISILDVFQKEDFKLILVGLGIIIFNILFYQFVPIDNKIIKIAISLSTLFLYLPFILKNENVKETISSVKSKKYV</sequence>
<keyword evidence="4 6" id="KW-1133">Transmembrane helix</keyword>
<feature type="transmembrane region" description="Helical" evidence="6">
    <location>
        <begin position="370"/>
        <end position="391"/>
    </location>
</feature>
<feature type="transmembrane region" description="Helical" evidence="6">
    <location>
        <begin position="438"/>
        <end position="456"/>
    </location>
</feature>
<feature type="transmembrane region" description="Helical" evidence="6">
    <location>
        <begin position="12"/>
        <end position="30"/>
    </location>
</feature>
<protein>
    <submittedName>
        <fullName evidence="7">Oligosaccharide flippase family protein</fullName>
    </submittedName>
</protein>
<dbReference type="RefSeq" id="WP_267280147.1">
    <property type="nucleotide sequence ID" value="NZ_JAOVZV010000002.1"/>
</dbReference>
<keyword evidence="2" id="KW-1003">Cell membrane</keyword>
<keyword evidence="8" id="KW-1185">Reference proteome</keyword>
<evidence type="ECO:0000256" key="6">
    <source>
        <dbReference type="SAM" id="Phobius"/>
    </source>
</evidence>
<comment type="caution">
    <text evidence="7">The sequence shown here is derived from an EMBL/GenBank/DDBJ whole genome shotgun (WGS) entry which is preliminary data.</text>
</comment>
<evidence type="ECO:0000256" key="4">
    <source>
        <dbReference type="ARBA" id="ARBA00022989"/>
    </source>
</evidence>
<feature type="transmembrane region" description="Helical" evidence="6">
    <location>
        <begin position="462"/>
        <end position="480"/>
    </location>
</feature>
<evidence type="ECO:0000256" key="1">
    <source>
        <dbReference type="ARBA" id="ARBA00004651"/>
    </source>
</evidence>
<feature type="transmembrane region" description="Helical" evidence="6">
    <location>
        <begin position="397"/>
        <end position="417"/>
    </location>
</feature>
<reference evidence="7" key="1">
    <citation type="submission" date="2022-10" db="EMBL/GenBank/DDBJ databases">
        <title>Chryseobacterium sp. nov., a novel bacterial species.</title>
        <authorList>
            <person name="Cao Y."/>
        </authorList>
    </citation>
    <scope>NUCLEOTIDE SEQUENCE</scope>
    <source>
        <strain evidence="7">KC 927</strain>
    </source>
</reference>
<accession>A0ABT3Y061</accession>
<dbReference type="PANTHER" id="PTHR30250:SF26">
    <property type="entry name" value="PSMA PROTEIN"/>
    <property type="match status" value="1"/>
</dbReference>
<dbReference type="EMBL" id="JAOVZV010000002">
    <property type="protein sequence ID" value="MCX8531497.1"/>
    <property type="molecule type" value="Genomic_DNA"/>
</dbReference>
<feature type="transmembrane region" description="Helical" evidence="6">
    <location>
        <begin position="309"/>
        <end position="334"/>
    </location>
</feature>
<dbReference type="PANTHER" id="PTHR30250">
    <property type="entry name" value="PST FAMILY PREDICTED COLANIC ACID TRANSPORTER"/>
    <property type="match status" value="1"/>
</dbReference>
<feature type="transmembrane region" description="Helical" evidence="6">
    <location>
        <begin position="42"/>
        <end position="64"/>
    </location>
</feature>